<feature type="transmembrane region" description="Helical" evidence="2">
    <location>
        <begin position="175"/>
        <end position="199"/>
    </location>
</feature>
<dbReference type="EMBL" id="JADIMZ010000076">
    <property type="protein sequence ID" value="MBO8432639.1"/>
    <property type="molecule type" value="Genomic_DNA"/>
</dbReference>
<feature type="transmembrane region" description="Helical" evidence="2">
    <location>
        <begin position="206"/>
        <end position="228"/>
    </location>
</feature>
<sequence>MILISVVLTLFFAAFQRMTGPTHPEDGFVEREGERVAFSLPRSGTVGEDTRIAVPAKSLKDSRPEGDERTGIADACQPETSGSLPVPDSACSGCHSSCIESKHAARLHYRHYPFLDGEEWIELPMCQEEGYWVAFLPSQPMAGKLAYYVEADGVSYHQETPLIIRYKGSVPAAVLIPHILLMFLAMFFAVMAGLAALLNAPLYKRYSVFTLALLVLGGLVFGCLVQKYAFDVYWAGFPMGGDLTDNKTLIAVLAFLIAVVLTFLPRRKPLQESGAMPMSEPVVSEMSKRKTVVKQVGKLADETAPLESTTGQAAMQGSKPIGPSATRSWTRWVVLAAAIVMLGIFSVPHSANGSELDRTTGEIVSGE</sequence>
<keyword evidence="3" id="KW-0732">Signal</keyword>
<evidence type="ECO:0000256" key="2">
    <source>
        <dbReference type="SAM" id="Phobius"/>
    </source>
</evidence>
<keyword evidence="2" id="KW-1133">Transmembrane helix</keyword>
<keyword evidence="2" id="KW-0812">Transmembrane</keyword>
<dbReference type="AlphaFoldDB" id="A0A9D9DRM0"/>
<name>A0A9D9DRM0_9BACT</name>
<gene>
    <name evidence="4" type="ORF">IAB08_05045</name>
</gene>
<evidence type="ECO:0000256" key="3">
    <source>
        <dbReference type="SAM" id="SignalP"/>
    </source>
</evidence>
<feature type="transmembrane region" description="Helical" evidence="2">
    <location>
        <begin position="248"/>
        <end position="264"/>
    </location>
</feature>
<reference evidence="4" key="1">
    <citation type="submission" date="2020-10" db="EMBL/GenBank/DDBJ databases">
        <authorList>
            <person name="Gilroy R."/>
        </authorList>
    </citation>
    <scope>NUCLEOTIDE SEQUENCE</scope>
    <source>
        <strain evidence="4">2889</strain>
    </source>
</reference>
<feature type="signal peptide" evidence="3">
    <location>
        <begin position="1"/>
        <end position="19"/>
    </location>
</feature>
<feature type="chain" id="PRO_5039391197" evidence="3">
    <location>
        <begin position="20"/>
        <end position="367"/>
    </location>
</feature>
<feature type="region of interest" description="Disordered" evidence="1">
    <location>
        <begin position="58"/>
        <end position="81"/>
    </location>
</feature>
<reference evidence="4" key="2">
    <citation type="journal article" date="2021" name="PeerJ">
        <title>Extensive microbial diversity within the chicken gut microbiome revealed by metagenomics and culture.</title>
        <authorList>
            <person name="Gilroy R."/>
            <person name="Ravi A."/>
            <person name="Getino M."/>
            <person name="Pursley I."/>
            <person name="Horton D.L."/>
            <person name="Alikhan N.F."/>
            <person name="Baker D."/>
            <person name="Gharbi K."/>
            <person name="Hall N."/>
            <person name="Watson M."/>
            <person name="Adriaenssens E.M."/>
            <person name="Foster-Nyarko E."/>
            <person name="Jarju S."/>
            <person name="Secka A."/>
            <person name="Antonio M."/>
            <person name="Oren A."/>
            <person name="Chaudhuri R.R."/>
            <person name="La Ragione R."/>
            <person name="Hildebrand F."/>
            <person name="Pallen M.J."/>
        </authorList>
    </citation>
    <scope>NUCLEOTIDE SEQUENCE</scope>
    <source>
        <strain evidence="4">2889</strain>
    </source>
</reference>
<accession>A0A9D9DRM0</accession>
<feature type="compositionally biased region" description="Basic and acidic residues" evidence="1">
    <location>
        <begin position="58"/>
        <end position="71"/>
    </location>
</feature>
<comment type="caution">
    <text evidence="4">The sequence shown here is derived from an EMBL/GenBank/DDBJ whole genome shotgun (WGS) entry which is preliminary data.</text>
</comment>
<keyword evidence="2" id="KW-0472">Membrane</keyword>
<evidence type="ECO:0000313" key="5">
    <source>
        <dbReference type="Proteomes" id="UP000823612"/>
    </source>
</evidence>
<dbReference type="Proteomes" id="UP000823612">
    <property type="component" value="Unassembled WGS sequence"/>
</dbReference>
<organism evidence="4 5">
    <name type="scientific">Candidatus Pullibacteroides excrementavium</name>
    <dbReference type="NCBI Taxonomy" id="2840905"/>
    <lineage>
        <taxon>Bacteria</taxon>
        <taxon>Pseudomonadati</taxon>
        <taxon>Bacteroidota</taxon>
        <taxon>Bacteroidia</taxon>
        <taxon>Bacteroidales</taxon>
        <taxon>Candidatus Pullibacteroides</taxon>
    </lineage>
</organism>
<feature type="transmembrane region" description="Helical" evidence="2">
    <location>
        <begin position="329"/>
        <end position="347"/>
    </location>
</feature>
<proteinExistence type="predicted"/>
<protein>
    <submittedName>
        <fullName evidence="4">Uncharacterized protein</fullName>
    </submittedName>
</protein>
<evidence type="ECO:0000313" key="4">
    <source>
        <dbReference type="EMBL" id="MBO8432639.1"/>
    </source>
</evidence>
<evidence type="ECO:0000256" key="1">
    <source>
        <dbReference type="SAM" id="MobiDB-lite"/>
    </source>
</evidence>